<evidence type="ECO:0000313" key="5">
    <source>
        <dbReference type="EMBL" id="ANP45366.1"/>
    </source>
</evidence>
<keyword evidence="1" id="KW-0645">Protease</keyword>
<reference evidence="5 6" key="1">
    <citation type="submission" date="2015-11" db="EMBL/GenBank/DDBJ databases">
        <title>Whole-Genome Sequence of Candidatus Oderbacter manganicum from the National Park Lower Oder Valley, Germany.</title>
        <authorList>
            <person name="Braun B."/>
            <person name="Liere K."/>
            <person name="Szewzyk U."/>
        </authorList>
    </citation>
    <scope>NUCLEOTIDE SEQUENCE [LARGE SCALE GENOMIC DNA]</scope>
    <source>
        <strain evidence="5 6">OTSz_A_272</strain>
    </source>
</reference>
<keyword evidence="3" id="KW-0378">Hydrolase</keyword>
<dbReference type="PANTHER" id="PTHR43270:SF8">
    <property type="entry name" value="DI- AND TRIPEPTIDASE DUG2-RELATED"/>
    <property type="match status" value="1"/>
</dbReference>
<dbReference type="PANTHER" id="PTHR43270">
    <property type="entry name" value="BETA-ALA-HIS DIPEPTIDASE"/>
    <property type="match status" value="1"/>
</dbReference>
<dbReference type="Pfam" id="PF01546">
    <property type="entry name" value="Peptidase_M20"/>
    <property type="match status" value="1"/>
</dbReference>
<dbReference type="InParanoid" id="A0A1B1AFL1"/>
<dbReference type="EMBL" id="CP013244">
    <property type="protein sequence ID" value="ANP45366.1"/>
    <property type="molecule type" value="Genomic_DNA"/>
</dbReference>
<gene>
    <name evidence="5" type="ORF">ATE48_05280</name>
</gene>
<evidence type="ECO:0000256" key="1">
    <source>
        <dbReference type="ARBA" id="ARBA00022670"/>
    </source>
</evidence>
<name>A0A1B1AFL1_9PROT</name>
<dbReference type="AlphaFoldDB" id="A0A1B1AFL1"/>
<evidence type="ECO:0000313" key="6">
    <source>
        <dbReference type="Proteomes" id="UP000092498"/>
    </source>
</evidence>
<dbReference type="Pfam" id="PF07687">
    <property type="entry name" value="M20_dimer"/>
    <property type="match status" value="1"/>
</dbReference>
<keyword evidence="2" id="KW-0479">Metal-binding</keyword>
<proteinExistence type="predicted"/>
<dbReference type="STRING" id="1759059.ATE48_05280"/>
<dbReference type="InterPro" id="IPR002933">
    <property type="entry name" value="Peptidase_M20"/>
</dbReference>
<evidence type="ECO:0000256" key="2">
    <source>
        <dbReference type="ARBA" id="ARBA00022723"/>
    </source>
</evidence>
<dbReference type="Gene3D" id="3.30.70.360">
    <property type="match status" value="1"/>
</dbReference>
<dbReference type="GO" id="GO:0008233">
    <property type="term" value="F:peptidase activity"/>
    <property type="evidence" value="ECO:0007669"/>
    <property type="project" value="UniProtKB-KW"/>
</dbReference>
<dbReference type="SUPFAM" id="SSF53187">
    <property type="entry name" value="Zn-dependent exopeptidases"/>
    <property type="match status" value="1"/>
</dbReference>
<accession>A0A1B1AFL1</accession>
<evidence type="ECO:0000259" key="4">
    <source>
        <dbReference type="Pfam" id="PF07687"/>
    </source>
</evidence>
<protein>
    <recommendedName>
        <fullName evidence="4">Peptidase M20 dimerisation domain-containing protein</fullName>
    </recommendedName>
</protein>
<feature type="domain" description="Peptidase M20 dimerisation" evidence="4">
    <location>
        <begin position="217"/>
        <end position="365"/>
    </location>
</feature>
<dbReference type="KEGG" id="cbot:ATE48_05280"/>
<dbReference type="InterPro" id="IPR051458">
    <property type="entry name" value="Cyt/Met_Dipeptidase"/>
</dbReference>
<dbReference type="GO" id="GO:0006508">
    <property type="term" value="P:proteolysis"/>
    <property type="evidence" value="ECO:0007669"/>
    <property type="project" value="UniProtKB-KW"/>
</dbReference>
<sequence length="487" mass="52526">MTNAMSVARDHVAAHEEAIIRELRDLLALPNVASNPDDIRRNADAIVQMFARRGISARIIETPGAPVNVYAELAAPGATRTLLFYAHFDGQPVEPLDAWVTAPFTPTLRSGRFEDNAPIIPWERARYPLADDARIYARSSSDDKAPIVAMLAAIDAMRAANIPLSANLKFFLEGEEEAGSGHLAQSLDLHRDLLASDLWLFGDGPIDPRGLPRVSLGARGIATFRLTTYGPATSLHSGHYGNVAPNPAARLAHLIASMRADDGRITINGFSADPPSQRSRALAREGFDTEGMLSGPAIAETEAGLSYGESIMRPALNVTQLTYGGAGPQRNAIDSQASAGFDIRLTPGITPQRARELIEAHVRNQGYTLVDAPPTLEQRRSISYLARLEFGELGYASAASDLTNPAVRRIVDIARAATHDEVRIAPLMGGSLPIAPIGEVLNTPFVIVPIVNADNNQHAPNENLRMREFRQGVQFYAAFLAEGGNGW</sequence>
<dbReference type="Proteomes" id="UP000092498">
    <property type="component" value="Chromosome"/>
</dbReference>
<evidence type="ECO:0000256" key="3">
    <source>
        <dbReference type="ARBA" id="ARBA00022801"/>
    </source>
</evidence>
<dbReference type="Gene3D" id="3.40.630.10">
    <property type="entry name" value="Zn peptidases"/>
    <property type="match status" value="1"/>
</dbReference>
<organism evidence="5 6">
    <name type="scientific">Candidatus Viadribacter manganicus</name>
    <dbReference type="NCBI Taxonomy" id="1759059"/>
    <lineage>
        <taxon>Bacteria</taxon>
        <taxon>Pseudomonadati</taxon>
        <taxon>Pseudomonadota</taxon>
        <taxon>Alphaproteobacteria</taxon>
        <taxon>Hyphomonadales</taxon>
        <taxon>Hyphomonadaceae</taxon>
        <taxon>Candidatus Viadribacter</taxon>
    </lineage>
</organism>
<dbReference type="GO" id="GO:0046872">
    <property type="term" value="F:metal ion binding"/>
    <property type="evidence" value="ECO:0007669"/>
    <property type="project" value="UniProtKB-KW"/>
</dbReference>
<keyword evidence="6" id="KW-1185">Reference proteome</keyword>
<dbReference type="InterPro" id="IPR011650">
    <property type="entry name" value="Peptidase_M20_dimer"/>
</dbReference>